<comment type="similarity">
    <text evidence="2">Belongs to the glycosyltransferase 29 family.</text>
</comment>
<dbReference type="RefSeq" id="XP_022096981.1">
    <property type="nucleotide sequence ID" value="XM_022241289.1"/>
</dbReference>
<comment type="subcellular location">
    <subcellularLocation>
        <location evidence="1">Golgi apparatus membrane</location>
        <topology evidence="1">Single-pass type II membrane protein</topology>
    </subcellularLocation>
</comment>
<evidence type="ECO:0000256" key="10">
    <source>
        <dbReference type="ARBA" id="ARBA00023180"/>
    </source>
</evidence>
<evidence type="ECO:0000256" key="11">
    <source>
        <dbReference type="SAM" id="MobiDB-lite"/>
    </source>
</evidence>
<keyword evidence="9 12" id="KW-0472">Membrane</keyword>
<evidence type="ECO:0000256" key="7">
    <source>
        <dbReference type="ARBA" id="ARBA00022989"/>
    </source>
</evidence>
<sequence>MAAVTSPFRVWKLGGSTIRPSLRFDGTGSKVLAHPRPSCGRNLPCWLGHRIWLTCRRHLLHSRVFLLAAVVVGMTLLLRSSASGVVQADELMVEEGREKAALRTTRVSKKNPPLGNETIIVIPARANNSRSDLAVHKDAEPPAPSPSPLQLQTPTDPRPPKVAPHDRNSPNFTKEMRHFAESYAHSYPDGDQFMAYVKTVIKRKWEPSLNNTNQFRRDIRAALAEVGKSKNVYLTKHNTPRHKVMMYYMAGKPAKIADRIWETLPNDSVFQADRFKVCSVVGSSGILKGSKCGEEIDRADFVFRFNLAPVRGFETDVGEKTNFTTLNPTFIMYKMNSIKNTSDVAKFTEALRQFQNSFLYLPGFAVSGSLRLLVKAAGVASDARVTKPVYGSPDHFLVVSNLWRKTHNSGLKWPSTGIYGISSLFDTCDRINVFGFWPFAKSSAGRVVPYHYNNNVKATKVHSFDKEFKTLLFLHEKGIINLHLTSCR</sequence>
<dbReference type="GO" id="GO:0006491">
    <property type="term" value="P:N-glycan processing"/>
    <property type="evidence" value="ECO:0007669"/>
    <property type="project" value="TreeGrafter"/>
</dbReference>
<dbReference type="InterPro" id="IPR001675">
    <property type="entry name" value="Glyco_trans_29"/>
</dbReference>
<dbReference type="RefSeq" id="XP_022096982.1">
    <property type="nucleotide sequence ID" value="XM_022241290.1"/>
</dbReference>
<dbReference type="AlphaFoldDB" id="A0A8B7YWC0"/>
<dbReference type="Gene3D" id="3.90.1480.20">
    <property type="entry name" value="Glycosyl transferase family 29"/>
    <property type="match status" value="1"/>
</dbReference>
<dbReference type="OrthoDB" id="10264956at2759"/>
<keyword evidence="5 12" id="KW-0812">Transmembrane</keyword>
<gene>
    <name evidence="14 15" type="primary">LOC110982689</name>
</gene>
<keyword evidence="3" id="KW-0328">Glycosyltransferase</keyword>
<evidence type="ECO:0000256" key="12">
    <source>
        <dbReference type="SAM" id="Phobius"/>
    </source>
</evidence>
<evidence type="ECO:0000313" key="14">
    <source>
        <dbReference type="RefSeq" id="XP_022096981.1"/>
    </source>
</evidence>
<evidence type="ECO:0000256" key="5">
    <source>
        <dbReference type="ARBA" id="ARBA00022692"/>
    </source>
</evidence>
<evidence type="ECO:0000256" key="1">
    <source>
        <dbReference type="ARBA" id="ARBA00004323"/>
    </source>
</evidence>
<evidence type="ECO:0000256" key="9">
    <source>
        <dbReference type="ARBA" id="ARBA00023136"/>
    </source>
</evidence>
<proteinExistence type="inferred from homology"/>
<dbReference type="GeneID" id="110982689"/>
<accession>A0A8B7YWC0</accession>
<dbReference type="GO" id="GO:0009311">
    <property type="term" value="P:oligosaccharide metabolic process"/>
    <property type="evidence" value="ECO:0007669"/>
    <property type="project" value="TreeGrafter"/>
</dbReference>
<protein>
    <submittedName>
        <fullName evidence="14 15">CMP-N-acetylneuraminate-poly-alpha-2, 8-sialyltransferase-like</fullName>
    </submittedName>
</protein>
<keyword evidence="6" id="KW-0735">Signal-anchor</keyword>
<keyword evidence="10" id="KW-0325">Glycoprotein</keyword>
<keyword evidence="13" id="KW-1185">Reference proteome</keyword>
<dbReference type="InterPro" id="IPR050943">
    <property type="entry name" value="Glycosyltr_29_Sialyltrsf"/>
</dbReference>
<dbReference type="CDD" id="cd23963">
    <property type="entry name" value="GT29_ST8SIA"/>
    <property type="match status" value="1"/>
</dbReference>
<dbReference type="GO" id="GO:0000139">
    <property type="term" value="C:Golgi membrane"/>
    <property type="evidence" value="ECO:0007669"/>
    <property type="project" value="UniProtKB-SubCell"/>
</dbReference>
<evidence type="ECO:0000256" key="6">
    <source>
        <dbReference type="ARBA" id="ARBA00022968"/>
    </source>
</evidence>
<dbReference type="PANTHER" id="PTHR11987:SF36">
    <property type="entry name" value="SIA-ALPHA-2,3-GAL-BETA-1,4-GLCNAC-R:ALPHA 2,8-SIALYLTRANSFERASE"/>
    <property type="match status" value="1"/>
</dbReference>
<dbReference type="Pfam" id="PF00777">
    <property type="entry name" value="Glyco_transf_29"/>
    <property type="match status" value="1"/>
</dbReference>
<evidence type="ECO:0000313" key="15">
    <source>
        <dbReference type="RefSeq" id="XP_022096982.1"/>
    </source>
</evidence>
<evidence type="ECO:0000313" key="13">
    <source>
        <dbReference type="Proteomes" id="UP000694845"/>
    </source>
</evidence>
<feature type="compositionally biased region" description="Basic and acidic residues" evidence="11">
    <location>
        <begin position="163"/>
        <end position="172"/>
    </location>
</feature>
<feature type="transmembrane region" description="Helical" evidence="12">
    <location>
        <begin position="60"/>
        <end position="78"/>
    </location>
</feature>
<dbReference type="OMA" id="YYMAGKP"/>
<evidence type="ECO:0000256" key="8">
    <source>
        <dbReference type="ARBA" id="ARBA00023034"/>
    </source>
</evidence>
<dbReference type="PANTHER" id="PTHR11987">
    <property type="entry name" value="ALPHA-2,8-SIALYLTRANSFERASE"/>
    <property type="match status" value="1"/>
</dbReference>
<evidence type="ECO:0000256" key="2">
    <source>
        <dbReference type="ARBA" id="ARBA00006003"/>
    </source>
</evidence>
<organism evidence="13 15">
    <name type="scientific">Acanthaster planci</name>
    <name type="common">Crown-of-thorns starfish</name>
    <dbReference type="NCBI Taxonomy" id="133434"/>
    <lineage>
        <taxon>Eukaryota</taxon>
        <taxon>Metazoa</taxon>
        <taxon>Echinodermata</taxon>
        <taxon>Eleutherozoa</taxon>
        <taxon>Asterozoa</taxon>
        <taxon>Asteroidea</taxon>
        <taxon>Valvatacea</taxon>
        <taxon>Valvatida</taxon>
        <taxon>Acanthasteridae</taxon>
        <taxon>Acanthaster</taxon>
    </lineage>
</organism>
<dbReference type="Proteomes" id="UP000694845">
    <property type="component" value="Unplaced"/>
</dbReference>
<dbReference type="KEGG" id="aplc:110982689"/>
<dbReference type="GO" id="GO:0003828">
    <property type="term" value="F:alpha-N-acetylneuraminate alpha-2,8-sialyltransferase activity"/>
    <property type="evidence" value="ECO:0007669"/>
    <property type="project" value="TreeGrafter"/>
</dbReference>
<keyword evidence="4" id="KW-0808">Transferase</keyword>
<keyword evidence="8" id="KW-0333">Golgi apparatus</keyword>
<feature type="region of interest" description="Disordered" evidence="11">
    <location>
        <begin position="131"/>
        <end position="172"/>
    </location>
</feature>
<keyword evidence="7 12" id="KW-1133">Transmembrane helix</keyword>
<dbReference type="InterPro" id="IPR038578">
    <property type="entry name" value="GT29-like_sf"/>
</dbReference>
<evidence type="ECO:0000256" key="3">
    <source>
        <dbReference type="ARBA" id="ARBA00022676"/>
    </source>
</evidence>
<name>A0A8B7YWC0_ACAPL</name>
<evidence type="ECO:0000256" key="4">
    <source>
        <dbReference type="ARBA" id="ARBA00022679"/>
    </source>
</evidence>
<reference evidence="14 15" key="1">
    <citation type="submission" date="2025-04" db="UniProtKB">
        <authorList>
            <consortium name="RefSeq"/>
        </authorList>
    </citation>
    <scope>IDENTIFICATION</scope>
</reference>